<dbReference type="InterPro" id="IPR000629">
    <property type="entry name" value="RNA-helicase_DEAD-box_CS"/>
</dbReference>
<comment type="similarity">
    <text evidence="8">Belongs to the DEAD box helicase family.</text>
</comment>
<reference evidence="13" key="1">
    <citation type="submission" date="2019-10" db="EMBL/GenBank/DDBJ databases">
        <title>Short sand fly seasons in Tbilisi, Georgia, hinder development of host immunity to saliva of the visceral leishmaniasis vector Phlebotomus kandelakii.</title>
        <authorList>
            <person name="Oliveira F."/>
            <person name="Giorgobiani E."/>
            <person name="Guimaraes-Costa A.B."/>
            <person name="Abdeladhim M."/>
            <person name="Oristian J."/>
            <person name="Tskhvaradze L."/>
            <person name="Tsertsvadze N."/>
            <person name="Zakalashvili M."/>
            <person name="Valenzuela J.G."/>
            <person name="Kamhawi S."/>
        </authorList>
    </citation>
    <scope>NUCLEOTIDE SEQUENCE</scope>
    <source>
        <strain evidence="13">Wild-capture in Tbilisi</strain>
        <tissue evidence="13">Salivary glands</tissue>
    </source>
</reference>
<evidence type="ECO:0000256" key="9">
    <source>
        <dbReference type="SAM" id="MobiDB-lite"/>
    </source>
</evidence>
<dbReference type="SMART" id="SM00487">
    <property type="entry name" value="DEXDc"/>
    <property type="match status" value="1"/>
</dbReference>
<feature type="compositionally biased region" description="Gly residues" evidence="9">
    <location>
        <begin position="8"/>
        <end position="45"/>
    </location>
</feature>
<proteinExistence type="inferred from homology"/>
<keyword evidence="3 8" id="KW-0378">Hydrolase</keyword>
<evidence type="ECO:0000256" key="4">
    <source>
        <dbReference type="ARBA" id="ARBA00022806"/>
    </source>
</evidence>
<dbReference type="Gene3D" id="3.40.50.300">
    <property type="entry name" value="P-loop containing nucleotide triphosphate hydrolases"/>
    <property type="match status" value="2"/>
</dbReference>
<dbReference type="InterPro" id="IPR014001">
    <property type="entry name" value="Helicase_ATP-bd"/>
</dbReference>
<dbReference type="InterPro" id="IPR027417">
    <property type="entry name" value="P-loop_NTPase"/>
</dbReference>
<organism evidence="13">
    <name type="scientific">Phlebotomus kandelakii</name>
    <dbReference type="NCBI Taxonomy" id="1109342"/>
    <lineage>
        <taxon>Eukaryota</taxon>
        <taxon>Metazoa</taxon>
        <taxon>Ecdysozoa</taxon>
        <taxon>Arthropoda</taxon>
        <taxon>Hexapoda</taxon>
        <taxon>Insecta</taxon>
        <taxon>Pterygota</taxon>
        <taxon>Neoptera</taxon>
        <taxon>Endopterygota</taxon>
        <taxon>Diptera</taxon>
        <taxon>Nematocera</taxon>
        <taxon>Psychodoidea</taxon>
        <taxon>Psychodidae</taxon>
        <taxon>Phlebotomus</taxon>
        <taxon>Larroussius</taxon>
    </lineage>
</organism>
<dbReference type="GO" id="GO:0031047">
    <property type="term" value="P:regulatory ncRNA-mediated gene silencing"/>
    <property type="evidence" value="ECO:0007669"/>
    <property type="project" value="UniProtKB-ARBA"/>
</dbReference>
<evidence type="ECO:0000259" key="10">
    <source>
        <dbReference type="PROSITE" id="PS51192"/>
    </source>
</evidence>
<feature type="domain" description="DEAD-box RNA helicase Q" evidence="12">
    <location>
        <begin position="114"/>
        <end position="142"/>
    </location>
</feature>
<feature type="compositionally biased region" description="Basic and acidic residues" evidence="9">
    <location>
        <begin position="49"/>
        <end position="59"/>
    </location>
</feature>
<evidence type="ECO:0000259" key="12">
    <source>
        <dbReference type="PROSITE" id="PS51195"/>
    </source>
</evidence>
<dbReference type="Pfam" id="PF00270">
    <property type="entry name" value="DEAD"/>
    <property type="match status" value="1"/>
</dbReference>
<dbReference type="GO" id="GO:0005524">
    <property type="term" value="F:ATP binding"/>
    <property type="evidence" value="ECO:0007669"/>
    <property type="project" value="UniProtKB-KW"/>
</dbReference>
<evidence type="ECO:0000256" key="3">
    <source>
        <dbReference type="ARBA" id="ARBA00022801"/>
    </source>
</evidence>
<evidence type="ECO:0000259" key="11">
    <source>
        <dbReference type="PROSITE" id="PS51194"/>
    </source>
</evidence>
<dbReference type="EC" id="3.6.4.13" evidence="1"/>
<dbReference type="GO" id="GO:0003724">
    <property type="term" value="F:RNA helicase activity"/>
    <property type="evidence" value="ECO:0007669"/>
    <property type="project" value="UniProtKB-EC"/>
</dbReference>
<evidence type="ECO:0000256" key="6">
    <source>
        <dbReference type="ARBA" id="ARBA00047984"/>
    </source>
</evidence>
<feature type="region of interest" description="Disordered" evidence="9">
    <location>
        <begin position="1"/>
        <end position="59"/>
    </location>
</feature>
<keyword evidence="5 8" id="KW-0067">ATP-binding</keyword>
<name>A0A6B2EHV3_9DIPT</name>
<dbReference type="Pfam" id="PF00271">
    <property type="entry name" value="Helicase_C"/>
    <property type="match status" value="1"/>
</dbReference>
<dbReference type="PANTHER" id="PTHR47958">
    <property type="entry name" value="ATP-DEPENDENT RNA HELICASE DBP3"/>
    <property type="match status" value="1"/>
</dbReference>
<feature type="compositionally biased region" description="Gly residues" evidence="9">
    <location>
        <begin position="515"/>
        <end position="548"/>
    </location>
</feature>
<dbReference type="GO" id="GO:0003676">
    <property type="term" value="F:nucleic acid binding"/>
    <property type="evidence" value="ECO:0007669"/>
    <property type="project" value="InterPro"/>
</dbReference>
<dbReference type="EMBL" id="GIFK01004230">
    <property type="protein sequence ID" value="NBJ61933.1"/>
    <property type="molecule type" value="Transcribed_RNA"/>
</dbReference>
<feature type="region of interest" description="Disordered" evidence="9">
    <location>
        <begin position="494"/>
        <end position="593"/>
    </location>
</feature>
<feature type="domain" description="Helicase C-terminal" evidence="11">
    <location>
        <begin position="348"/>
        <end position="495"/>
    </location>
</feature>
<dbReference type="PROSITE" id="PS00039">
    <property type="entry name" value="DEAD_ATP_HELICASE"/>
    <property type="match status" value="1"/>
</dbReference>
<feature type="compositionally biased region" description="Basic and acidic residues" evidence="9">
    <location>
        <begin position="555"/>
        <end position="573"/>
    </location>
</feature>
<evidence type="ECO:0000256" key="2">
    <source>
        <dbReference type="ARBA" id="ARBA00022741"/>
    </source>
</evidence>
<dbReference type="InterPro" id="IPR001650">
    <property type="entry name" value="Helicase_C-like"/>
</dbReference>
<dbReference type="FunFam" id="3.40.50.300:FF:000079">
    <property type="entry name" value="probable ATP-dependent RNA helicase DDX17"/>
    <property type="match status" value="1"/>
</dbReference>
<sequence>MYGRDRQGGGGFRGSSGRGAGGRGMGSGGGRPMGGGGGGGMGGFRGGKKPMDKMKQPGDRLRRIRWDTASLTPFRKNFYQPPMSASSRSASEVDRYLQKNEITVKGREVPPPNLEFMDNGFPKYVVDEIMRQGFNAPTAIQAQGWPIAMSGRDLVGIAQTGSGKTLAYMLPALVHISHQSRLQRGDGPVALVLAPTRELAQQIQQVASDFGTCTHTSNTCIFGGAPKGPQARDLERGVEIVIATPGRLIDFLERGVTNLRRCTYLVLDEADRMLDMGFEPQIRKIIEQIRPDRQVLMWSATWPKEVRNLAEEFLDNYVQINIGSLGLAANHNILQIVDVCEEYEKEGKLMKLLAEISSEGETKTIIFVETKRRVEEISRIINRNGWRSCSIHGDKSQQERDYVLNSFRSNKHGILVATDVAARGLDVEDVKFVINYDYPSNSEDYVHRIGRTGRSNNTGTAYTLFTGQNSGKAADLISVLQEANQVVNPKLFDMTKGGYGKGRNRPRDGGMNRNGPGGMRGGGSRGGSGVGMGGMKPGRGGPGGGGDRMGNMRPSRMDGAVRSDNFDGRDRSRSALGGGGSRFGNRERDSNGGAAQYGGVAYQTMSGGEMGKFGGGAGGAFGASGGGNYANGGYNASGGGYANKGMPPVPSGGYGATQGASGSGAAAYGNYGVMPPNMFAYPPPPLPVKN</sequence>
<protein>
    <recommendedName>
        <fullName evidence="1">RNA helicase</fullName>
        <ecNumber evidence="1">3.6.4.13</ecNumber>
    </recommendedName>
</protein>
<dbReference type="InterPro" id="IPR014014">
    <property type="entry name" value="RNA_helicase_DEAD_Q_motif"/>
</dbReference>
<dbReference type="PROSITE" id="PS51192">
    <property type="entry name" value="HELICASE_ATP_BIND_1"/>
    <property type="match status" value="1"/>
</dbReference>
<dbReference type="InterPro" id="IPR011545">
    <property type="entry name" value="DEAD/DEAH_box_helicase_dom"/>
</dbReference>
<keyword evidence="2 8" id="KW-0547">Nucleotide-binding</keyword>
<evidence type="ECO:0000256" key="7">
    <source>
        <dbReference type="PROSITE-ProRule" id="PRU00552"/>
    </source>
</evidence>
<evidence type="ECO:0000313" key="13">
    <source>
        <dbReference type="EMBL" id="NBJ61933.1"/>
    </source>
</evidence>
<dbReference type="PROSITE" id="PS51195">
    <property type="entry name" value="Q_MOTIF"/>
    <property type="match status" value="1"/>
</dbReference>
<dbReference type="SMART" id="SM00490">
    <property type="entry name" value="HELICc"/>
    <property type="match status" value="1"/>
</dbReference>
<feature type="short sequence motif" description="Q motif" evidence="7">
    <location>
        <begin position="114"/>
        <end position="142"/>
    </location>
</feature>
<dbReference type="GO" id="GO:0016787">
    <property type="term" value="F:hydrolase activity"/>
    <property type="evidence" value="ECO:0007669"/>
    <property type="project" value="UniProtKB-KW"/>
</dbReference>
<dbReference type="AlphaFoldDB" id="A0A6B2EHV3"/>
<dbReference type="PROSITE" id="PS51194">
    <property type="entry name" value="HELICASE_CTER"/>
    <property type="match status" value="1"/>
</dbReference>
<feature type="domain" description="Helicase ATP-binding" evidence="10">
    <location>
        <begin position="145"/>
        <end position="320"/>
    </location>
</feature>
<comment type="catalytic activity">
    <reaction evidence="6">
        <text>ATP + H2O = ADP + phosphate + H(+)</text>
        <dbReference type="Rhea" id="RHEA:13065"/>
        <dbReference type="ChEBI" id="CHEBI:15377"/>
        <dbReference type="ChEBI" id="CHEBI:15378"/>
        <dbReference type="ChEBI" id="CHEBI:30616"/>
        <dbReference type="ChEBI" id="CHEBI:43474"/>
        <dbReference type="ChEBI" id="CHEBI:456216"/>
        <dbReference type="EC" id="3.6.4.13"/>
    </reaction>
</comment>
<dbReference type="FunFam" id="3.40.50.300:FF:000008">
    <property type="entry name" value="ATP-dependent RNA helicase RhlB"/>
    <property type="match status" value="1"/>
</dbReference>
<dbReference type="CDD" id="cd18787">
    <property type="entry name" value="SF2_C_DEAD"/>
    <property type="match status" value="1"/>
</dbReference>
<evidence type="ECO:0000256" key="5">
    <source>
        <dbReference type="ARBA" id="ARBA00022840"/>
    </source>
</evidence>
<evidence type="ECO:0000256" key="8">
    <source>
        <dbReference type="RuleBase" id="RU000492"/>
    </source>
</evidence>
<accession>A0A6B2EHV3</accession>
<keyword evidence="4 8" id="KW-0347">Helicase</keyword>
<dbReference type="SUPFAM" id="SSF52540">
    <property type="entry name" value="P-loop containing nucleoside triphosphate hydrolases"/>
    <property type="match status" value="1"/>
</dbReference>
<evidence type="ECO:0000256" key="1">
    <source>
        <dbReference type="ARBA" id="ARBA00012552"/>
    </source>
</evidence>